<dbReference type="Proteomes" id="UP000193083">
    <property type="component" value="Unassembled WGS sequence"/>
</dbReference>
<protein>
    <recommendedName>
        <fullName evidence="3">Transcriptional regulator</fullName>
    </recommendedName>
</protein>
<evidence type="ECO:0008006" key="3">
    <source>
        <dbReference type="Google" id="ProtNLM"/>
    </source>
</evidence>
<gene>
    <name evidence="1" type="ORF">SAMN02982922_2712</name>
</gene>
<evidence type="ECO:0000313" key="1">
    <source>
        <dbReference type="EMBL" id="SMH42215.1"/>
    </source>
</evidence>
<dbReference type="RefSeq" id="WP_085464623.1">
    <property type="nucleotide sequence ID" value="NZ_FXBL01000004.1"/>
</dbReference>
<organism evidence="1 2">
    <name type="scientific">Mesorhizobium australicum</name>
    <dbReference type="NCBI Taxonomy" id="536018"/>
    <lineage>
        <taxon>Bacteria</taxon>
        <taxon>Pseudomonadati</taxon>
        <taxon>Pseudomonadota</taxon>
        <taxon>Alphaproteobacteria</taxon>
        <taxon>Hyphomicrobiales</taxon>
        <taxon>Phyllobacteriaceae</taxon>
        <taxon>Mesorhizobium</taxon>
    </lineage>
</organism>
<dbReference type="EMBL" id="FXBL01000004">
    <property type="protein sequence ID" value="SMH42215.1"/>
    <property type="molecule type" value="Genomic_DNA"/>
</dbReference>
<evidence type="ECO:0000313" key="2">
    <source>
        <dbReference type="Proteomes" id="UP000193083"/>
    </source>
</evidence>
<accession>A0A1X7NWQ7</accession>
<dbReference type="AlphaFoldDB" id="A0A1X7NWQ7"/>
<dbReference type="OrthoDB" id="6064795at2"/>
<name>A0A1X7NWQ7_9HYPH</name>
<proteinExistence type="predicted"/>
<keyword evidence="2" id="KW-1185">Reference proteome</keyword>
<sequence length="135" mass="14411">MNRGPQKNSRPGGLSFVEKAEAAWGVPLPDWVAALATLADAGGLKGVTKRIPYSVSAVSTVIANKYAGDTDRVADMVRGALLSATVDCPVLGEIGRDRCLTEQKEPFRATSRFRAHLFHACKTCANARPNNEGVE</sequence>
<reference evidence="1 2" key="1">
    <citation type="submission" date="2017-04" db="EMBL/GenBank/DDBJ databases">
        <authorList>
            <person name="Afonso C.L."/>
            <person name="Miller P.J."/>
            <person name="Scott M.A."/>
            <person name="Spackman E."/>
            <person name="Goraichik I."/>
            <person name="Dimitrov K.M."/>
            <person name="Suarez D.L."/>
            <person name="Swayne D.E."/>
        </authorList>
    </citation>
    <scope>NUCLEOTIDE SEQUENCE [LARGE SCALE GENOMIC DNA]</scope>
    <source>
        <strain evidence="1 2">B5P</strain>
    </source>
</reference>